<feature type="region of interest" description="Disordered" evidence="5">
    <location>
        <begin position="547"/>
        <end position="573"/>
    </location>
</feature>
<dbReference type="PROSITE" id="PS50067">
    <property type="entry name" value="KINESIN_MOTOR_2"/>
    <property type="match status" value="1"/>
</dbReference>
<gene>
    <name evidence="7" type="ORF">Clacol_009141</name>
</gene>
<feature type="binding site" evidence="3">
    <location>
        <begin position="87"/>
        <end position="94"/>
    </location>
    <ligand>
        <name>ATP</name>
        <dbReference type="ChEBI" id="CHEBI:30616"/>
    </ligand>
</feature>
<feature type="region of interest" description="Disordered" evidence="5">
    <location>
        <begin position="460"/>
        <end position="480"/>
    </location>
</feature>
<dbReference type="EMBL" id="BPWL01000010">
    <property type="protein sequence ID" value="GJJ14872.1"/>
    <property type="molecule type" value="Genomic_DNA"/>
</dbReference>
<dbReference type="GO" id="GO:0007052">
    <property type="term" value="P:mitotic spindle organization"/>
    <property type="evidence" value="ECO:0007669"/>
    <property type="project" value="TreeGrafter"/>
</dbReference>
<dbReference type="GO" id="GO:0005874">
    <property type="term" value="C:microtubule"/>
    <property type="evidence" value="ECO:0007669"/>
    <property type="project" value="UniProtKB-KW"/>
</dbReference>
<evidence type="ECO:0000313" key="8">
    <source>
        <dbReference type="Proteomes" id="UP001050691"/>
    </source>
</evidence>
<dbReference type="PANTHER" id="PTHR47969">
    <property type="entry name" value="CHROMOSOME-ASSOCIATED KINESIN KIF4A-RELATED"/>
    <property type="match status" value="1"/>
</dbReference>
<evidence type="ECO:0000256" key="4">
    <source>
        <dbReference type="RuleBase" id="RU000394"/>
    </source>
</evidence>
<feature type="compositionally biased region" description="Basic and acidic residues" evidence="5">
    <location>
        <begin position="460"/>
        <end position="475"/>
    </location>
</feature>
<dbReference type="InterPro" id="IPR001752">
    <property type="entry name" value="Kinesin_motor_dom"/>
</dbReference>
<evidence type="ECO:0000313" key="7">
    <source>
        <dbReference type="EMBL" id="GJJ14872.1"/>
    </source>
</evidence>
<dbReference type="GO" id="GO:0007018">
    <property type="term" value="P:microtubule-based movement"/>
    <property type="evidence" value="ECO:0007669"/>
    <property type="project" value="InterPro"/>
</dbReference>
<dbReference type="GO" id="GO:0008017">
    <property type="term" value="F:microtubule binding"/>
    <property type="evidence" value="ECO:0007669"/>
    <property type="project" value="InterPro"/>
</dbReference>
<dbReference type="PRINTS" id="PR00380">
    <property type="entry name" value="KINESINHEAVY"/>
</dbReference>
<feature type="domain" description="Kinesin motor" evidence="6">
    <location>
        <begin position="5"/>
        <end position="331"/>
    </location>
</feature>
<dbReference type="CDD" id="cd00106">
    <property type="entry name" value="KISc"/>
    <property type="match status" value="1"/>
</dbReference>
<evidence type="ECO:0000256" key="1">
    <source>
        <dbReference type="ARBA" id="ARBA00022741"/>
    </source>
</evidence>
<keyword evidence="2 3" id="KW-0067">ATP-binding</keyword>
<evidence type="ECO:0000256" key="5">
    <source>
        <dbReference type="SAM" id="MobiDB-lite"/>
    </source>
</evidence>
<evidence type="ECO:0000256" key="3">
    <source>
        <dbReference type="PROSITE-ProRule" id="PRU00283"/>
    </source>
</evidence>
<dbReference type="Gene3D" id="3.40.850.10">
    <property type="entry name" value="Kinesin motor domain"/>
    <property type="match status" value="1"/>
</dbReference>
<feature type="region of interest" description="Disordered" evidence="5">
    <location>
        <begin position="589"/>
        <end position="628"/>
    </location>
</feature>
<dbReference type="PANTHER" id="PTHR47969:SF9">
    <property type="entry name" value="KINESIN-LIKE PROTEIN"/>
    <property type="match status" value="1"/>
</dbReference>
<dbReference type="GO" id="GO:0051231">
    <property type="term" value="P:spindle elongation"/>
    <property type="evidence" value="ECO:0007669"/>
    <property type="project" value="TreeGrafter"/>
</dbReference>
<dbReference type="AlphaFoldDB" id="A0AAV5AM70"/>
<keyword evidence="8" id="KW-1185">Reference proteome</keyword>
<dbReference type="Pfam" id="PF00225">
    <property type="entry name" value="Kinesin"/>
    <property type="match status" value="1"/>
</dbReference>
<evidence type="ECO:0000259" key="6">
    <source>
        <dbReference type="PROSITE" id="PS50067"/>
    </source>
</evidence>
<dbReference type="InterPro" id="IPR027417">
    <property type="entry name" value="P-loop_NTPase"/>
</dbReference>
<dbReference type="PROSITE" id="PS00411">
    <property type="entry name" value="KINESIN_MOTOR_1"/>
    <property type="match status" value="1"/>
</dbReference>
<dbReference type="InterPro" id="IPR027640">
    <property type="entry name" value="Kinesin-like_fam"/>
</dbReference>
<name>A0AAV5AM70_9AGAM</name>
<dbReference type="SUPFAM" id="SSF52540">
    <property type="entry name" value="P-loop containing nucleoside triphosphate hydrolases"/>
    <property type="match status" value="1"/>
</dbReference>
<dbReference type="GO" id="GO:0005524">
    <property type="term" value="F:ATP binding"/>
    <property type="evidence" value="ECO:0007669"/>
    <property type="project" value="UniProtKB-UniRule"/>
</dbReference>
<evidence type="ECO:0000256" key="2">
    <source>
        <dbReference type="ARBA" id="ARBA00022840"/>
    </source>
</evidence>
<dbReference type="SMART" id="SM00129">
    <property type="entry name" value="KISc"/>
    <property type="match status" value="1"/>
</dbReference>
<reference evidence="7" key="1">
    <citation type="submission" date="2021-10" db="EMBL/GenBank/DDBJ databases">
        <title>De novo Genome Assembly of Clathrus columnatus (Basidiomycota, Fungi) Using Illumina and Nanopore Sequence Data.</title>
        <authorList>
            <person name="Ogiso-Tanaka E."/>
            <person name="Itagaki H."/>
            <person name="Hosoya T."/>
            <person name="Hosaka K."/>
        </authorList>
    </citation>
    <scope>NUCLEOTIDE SEQUENCE</scope>
    <source>
        <strain evidence="7">MO-923</strain>
    </source>
</reference>
<dbReference type="Proteomes" id="UP001050691">
    <property type="component" value="Unassembled WGS sequence"/>
</dbReference>
<dbReference type="GO" id="GO:0005875">
    <property type="term" value="C:microtubule associated complex"/>
    <property type="evidence" value="ECO:0007669"/>
    <property type="project" value="TreeGrafter"/>
</dbReference>
<protein>
    <recommendedName>
        <fullName evidence="4">Kinesin-like protein</fullName>
    </recommendedName>
</protein>
<dbReference type="GO" id="GO:0003777">
    <property type="term" value="F:microtubule motor activity"/>
    <property type="evidence" value="ECO:0007669"/>
    <property type="project" value="InterPro"/>
</dbReference>
<accession>A0AAV5AM70</accession>
<sequence length="628" mass="69975">MTAREVKVVARLRPFISSECNDDSVEVFPRDGTISVVNPRSPSERFKFTFASCYDQTSTQEEIFLNEVQPLIDHVFEGLVCTVFAYGVTSSGKTHTIQGNADQPGIIPRVVNALLETKKSMDQGTISFSLSYMEIYREEAYDLLVPRETAFKLPIREDPSGKIIVANLTEKEISSFQEFEKLFSIACKGRSTGATNLNHASSRSHAILCLTVSRFDPQTQKALVGKINLVDLAGSENNKLTGNDPFRMAESAAINKSLTVLGQVVHALNTTASRIPYRDSKLTRLLQDALGGSAIGLLICNLAPDTRPLPKVHFSAHAPSALRFKPAVLAFRPLPGPSRISLGGPSNPAPAIASLNAFGFNGGGRHSLRGGEEASELDAKVQVQQSVTDLDEKISRAVQQEVERRLAEREAQERVRLQELEQRELERAAERRRQEEEQRAILMRKHDELNRLLQKTLRKAEKENQKLSDGDEDARTTLSPKRAKKLATAYLSLGRECLQSNEPDYNAALRLWQQAETYIPENKTLKKRITELEIAIREGVPYKISKRSKRSERLVESPVPNSPSGSRDHKESRRLRLAARLSKAKERGELDLSLIRTPSPKKQSKERDVNVDSGGEMVLSSESNLMEI</sequence>
<dbReference type="InterPro" id="IPR036961">
    <property type="entry name" value="Kinesin_motor_dom_sf"/>
</dbReference>
<organism evidence="7 8">
    <name type="scientific">Clathrus columnatus</name>
    <dbReference type="NCBI Taxonomy" id="1419009"/>
    <lineage>
        <taxon>Eukaryota</taxon>
        <taxon>Fungi</taxon>
        <taxon>Dikarya</taxon>
        <taxon>Basidiomycota</taxon>
        <taxon>Agaricomycotina</taxon>
        <taxon>Agaricomycetes</taxon>
        <taxon>Phallomycetidae</taxon>
        <taxon>Phallales</taxon>
        <taxon>Clathraceae</taxon>
        <taxon>Clathrus</taxon>
    </lineage>
</organism>
<keyword evidence="1 3" id="KW-0547">Nucleotide-binding</keyword>
<proteinExistence type="inferred from homology"/>
<comment type="similarity">
    <text evidence="3 4">Belongs to the TRAFAC class myosin-kinesin ATPase superfamily. Kinesin family.</text>
</comment>
<keyword evidence="3 4" id="KW-0505">Motor protein</keyword>
<dbReference type="InterPro" id="IPR019821">
    <property type="entry name" value="Kinesin_motor_CS"/>
</dbReference>
<keyword evidence="4" id="KW-0493">Microtubule</keyword>
<comment type="caution">
    <text evidence="7">The sequence shown here is derived from an EMBL/GenBank/DDBJ whole genome shotgun (WGS) entry which is preliminary data.</text>
</comment>